<proteinExistence type="predicted"/>
<reference evidence="3" key="3">
    <citation type="submission" date="2015-06" db="UniProtKB">
        <authorList>
            <consortium name="EnsemblMetazoa"/>
        </authorList>
    </citation>
    <scope>IDENTIFICATION</scope>
</reference>
<protein>
    <submittedName>
        <fullName evidence="2 3">Uncharacterized protein</fullName>
    </submittedName>
</protein>
<evidence type="ECO:0000256" key="1">
    <source>
        <dbReference type="SAM" id="MobiDB-lite"/>
    </source>
</evidence>
<name>R7TDA6_CAPTE</name>
<evidence type="ECO:0000313" key="2">
    <source>
        <dbReference type="EMBL" id="ELT91718.1"/>
    </source>
</evidence>
<feature type="region of interest" description="Disordered" evidence="1">
    <location>
        <begin position="1"/>
        <end position="23"/>
    </location>
</feature>
<evidence type="ECO:0000313" key="4">
    <source>
        <dbReference type="Proteomes" id="UP000014760"/>
    </source>
</evidence>
<dbReference type="HOGENOM" id="CLU_2006067_0_0_1"/>
<dbReference type="EMBL" id="AMQN01002923">
    <property type="status" value="NOT_ANNOTATED_CDS"/>
    <property type="molecule type" value="Genomic_DNA"/>
</dbReference>
<dbReference type="EMBL" id="KB310391">
    <property type="protein sequence ID" value="ELT91718.1"/>
    <property type="molecule type" value="Genomic_DNA"/>
</dbReference>
<gene>
    <name evidence="2" type="ORF">CAPTEDRAFT_185922</name>
</gene>
<reference evidence="4" key="1">
    <citation type="submission" date="2012-12" db="EMBL/GenBank/DDBJ databases">
        <authorList>
            <person name="Hellsten U."/>
            <person name="Grimwood J."/>
            <person name="Chapman J.A."/>
            <person name="Shapiro H."/>
            <person name="Aerts A."/>
            <person name="Otillar R.P."/>
            <person name="Terry A.Y."/>
            <person name="Boore J.L."/>
            <person name="Simakov O."/>
            <person name="Marletaz F."/>
            <person name="Cho S.-J."/>
            <person name="Edsinger-Gonzales E."/>
            <person name="Havlak P."/>
            <person name="Kuo D.-H."/>
            <person name="Larsson T."/>
            <person name="Lv J."/>
            <person name="Arendt D."/>
            <person name="Savage R."/>
            <person name="Osoegawa K."/>
            <person name="de Jong P."/>
            <person name="Lindberg D.R."/>
            <person name="Seaver E.C."/>
            <person name="Weisblat D.A."/>
            <person name="Putnam N.H."/>
            <person name="Grigoriev I.V."/>
            <person name="Rokhsar D.S."/>
        </authorList>
    </citation>
    <scope>NUCLEOTIDE SEQUENCE</scope>
    <source>
        <strain evidence="4">I ESC-2004</strain>
    </source>
</reference>
<keyword evidence="4" id="KW-1185">Reference proteome</keyword>
<reference evidence="2 4" key="2">
    <citation type="journal article" date="2013" name="Nature">
        <title>Insights into bilaterian evolution from three spiralian genomes.</title>
        <authorList>
            <person name="Simakov O."/>
            <person name="Marletaz F."/>
            <person name="Cho S.J."/>
            <person name="Edsinger-Gonzales E."/>
            <person name="Havlak P."/>
            <person name="Hellsten U."/>
            <person name="Kuo D.H."/>
            <person name="Larsson T."/>
            <person name="Lv J."/>
            <person name="Arendt D."/>
            <person name="Savage R."/>
            <person name="Osoegawa K."/>
            <person name="de Jong P."/>
            <person name="Grimwood J."/>
            <person name="Chapman J.A."/>
            <person name="Shapiro H."/>
            <person name="Aerts A."/>
            <person name="Otillar R.P."/>
            <person name="Terry A.Y."/>
            <person name="Boore J.L."/>
            <person name="Grigoriev I.V."/>
            <person name="Lindberg D.R."/>
            <person name="Seaver E.C."/>
            <person name="Weisblat D.A."/>
            <person name="Putnam N.H."/>
            <person name="Rokhsar D.S."/>
        </authorList>
    </citation>
    <scope>NUCLEOTIDE SEQUENCE</scope>
    <source>
        <strain evidence="2 4">I ESC-2004</strain>
    </source>
</reference>
<dbReference type="AlphaFoldDB" id="R7TDA6"/>
<dbReference type="EnsemblMetazoa" id="CapteT185922">
    <property type="protein sequence ID" value="CapteP185922"/>
    <property type="gene ID" value="CapteG185922"/>
</dbReference>
<feature type="compositionally biased region" description="Basic and acidic residues" evidence="1">
    <location>
        <begin position="97"/>
        <end position="108"/>
    </location>
</feature>
<organism evidence="2">
    <name type="scientific">Capitella teleta</name>
    <name type="common">Polychaete worm</name>
    <dbReference type="NCBI Taxonomy" id="283909"/>
    <lineage>
        <taxon>Eukaryota</taxon>
        <taxon>Metazoa</taxon>
        <taxon>Spiralia</taxon>
        <taxon>Lophotrochozoa</taxon>
        <taxon>Annelida</taxon>
        <taxon>Polychaeta</taxon>
        <taxon>Sedentaria</taxon>
        <taxon>Scolecida</taxon>
        <taxon>Capitellidae</taxon>
        <taxon>Capitella</taxon>
    </lineage>
</organism>
<dbReference type="Proteomes" id="UP000014760">
    <property type="component" value="Unassembled WGS sequence"/>
</dbReference>
<sequence>MAFNGMSHSNTEGKLEPAAEDSTMTRQIAQVLTRMESNMRESQEKKMGTMMTSQERQYKWMMELLVVLSQQGVMSGGPETLLQSSAAPPRKPLKSTKVGDHLHADGNNKRSVKRKTLSDFLTKT</sequence>
<accession>R7TDA6</accession>
<feature type="compositionally biased region" description="Polar residues" evidence="1">
    <location>
        <begin position="1"/>
        <end position="10"/>
    </location>
</feature>
<evidence type="ECO:0000313" key="3">
    <source>
        <dbReference type="EnsemblMetazoa" id="CapteP185922"/>
    </source>
</evidence>
<feature type="region of interest" description="Disordered" evidence="1">
    <location>
        <begin position="75"/>
        <end position="124"/>
    </location>
</feature>